<name>A0ABY5UZK9_9BACT</name>
<accession>A0ABY5UZK9</accession>
<keyword evidence="2" id="KW-0479">Metal-binding</keyword>
<keyword evidence="5" id="KW-0482">Metalloprotease</keyword>
<dbReference type="PROSITE" id="PS50249">
    <property type="entry name" value="MPN"/>
    <property type="match status" value="1"/>
</dbReference>
<evidence type="ECO:0000313" key="8">
    <source>
        <dbReference type="EMBL" id="UWN56522.1"/>
    </source>
</evidence>
<evidence type="ECO:0000313" key="9">
    <source>
        <dbReference type="Proteomes" id="UP001059295"/>
    </source>
</evidence>
<dbReference type="RefSeq" id="WP_019246785.1">
    <property type="nucleotide sequence ID" value="NZ_CAPH01000018.1"/>
</dbReference>
<gene>
    <name evidence="8" type="primary">radC</name>
    <name evidence="8" type="ORF">NQ491_07600</name>
</gene>
<evidence type="ECO:0000256" key="6">
    <source>
        <dbReference type="RuleBase" id="RU003797"/>
    </source>
</evidence>
<dbReference type="CDD" id="cd08071">
    <property type="entry name" value="MPN_DUF2466"/>
    <property type="match status" value="1"/>
</dbReference>
<keyword evidence="3" id="KW-0378">Hydrolase</keyword>
<dbReference type="PROSITE" id="PS01302">
    <property type="entry name" value="UPF0758"/>
    <property type="match status" value="1"/>
</dbReference>
<evidence type="ECO:0000256" key="2">
    <source>
        <dbReference type="ARBA" id="ARBA00022723"/>
    </source>
</evidence>
<dbReference type="PANTHER" id="PTHR30471">
    <property type="entry name" value="DNA REPAIR PROTEIN RADC"/>
    <property type="match status" value="1"/>
</dbReference>
<dbReference type="Pfam" id="PF20582">
    <property type="entry name" value="UPF0758_N"/>
    <property type="match status" value="1"/>
</dbReference>
<evidence type="ECO:0000256" key="1">
    <source>
        <dbReference type="ARBA" id="ARBA00022670"/>
    </source>
</evidence>
<organism evidence="8 9">
    <name type="scientific">Alistipes ihumii AP11</name>
    <dbReference type="NCBI Taxonomy" id="1211813"/>
    <lineage>
        <taxon>Bacteria</taxon>
        <taxon>Pseudomonadati</taxon>
        <taxon>Bacteroidota</taxon>
        <taxon>Bacteroidia</taxon>
        <taxon>Bacteroidales</taxon>
        <taxon>Rikenellaceae</taxon>
        <taxon>Alistipes</taxon>
    </lineage>
</organism>
<dbReference type="InterPro" id="IPR020891">
    <property type="entry name" value="UPF0758_CS"/>
</dbReference>
<feature type="domain" description="MPN" evidence="7">
    <location>
        <begin position="102"/>
        <end position="224"/>
    </location>
</feature>
<dbReference type="NCBIfam" id="TIGR00608">
    <property type="entry name" value="radc"/>
    <property type="match status" value="1"/>
</dbReference>
<dbReference type="PANTHER" id="PTHR30471:SF3">
    <property type="entry name" value="UPF0758 PROTEIN YEES-RELATED"/>
    <property type="match status" value="1"/>
</dbReference>
<dbReference type="InterPro" id="IPR037518">
    <property type="entry name" value="MPN"/>
</dbReference>
<dbReference type="Pfam" id="PF04002">
    <property type="entry name" value="RadC"/>
    <property type="match status" value="1"/>
</dbReference>
<keyword evidence="9" id="KW-1185">Reference proteome</keyword>
<proteinExistence type="inferred from homology"/>
<comment type="similarity">
    <text evidence="6">Belongs to the UPF0758 family.</text>
</comment>
<dbReference type="GeneID" id="82891588"/>
<reference evidence="8" key="1">
    <citation type="journal article" date="2022" name="Cell">
        <title>Design, construction, and in vivo augmentation of a complex gut microbiome.</title>
        <authorList>
            <person name="Cheng A.G."/>
            <person name="Ho P.Y."/>
            <person name="Aranda-Diaz A."/>
            <person name="Jain S."/>
            <person name="Yu F.B."/>
            <person name="Meng X."/>
            <person name="Wang M."/>
            <person name="Iakiviak M."/>
            <person name="Nagashima K."/>
            <person name="Zhao A."/>
            <person name="Murugkar P."/>
            <person name="Patil A."/>
            <person name="Atabakhsh K."/>
            <person name="Weakley A."/>
            <person name="Yan J."/>
            <person name="Brumbaugh A.R."/>
            <person name="Higginbottom S."/>
            <person name="Dimas A."/>
            <person name="Shiver A.L."/>
            <person name="Deutschbauer A."/>
            <person name="Neff N."/>
            <person name="Sonnenburg J.L."/>
            <person name="Huang K.C."/>
            <person name="Fischbach M.A."/>
        </authorList>
    </citation>
    <scope>NUCLEOTIDE SEQUENCE</scope>
    <source>
        <strain evidence="8">AP11</strain>
    </source>
</reference>
<evidence type="ECO:0000256" key="3">
    <source>
        <dbReference type="ARBA" id="ARBA00022801"/>
    </source>
</evidence>
<dbReference type="NCBIfam" id="NF000642">
    <property type="entry name" value="PRK00024.1"/>
    <property type="match status" value="1"/>
</dbReference>
<dbReference type="Gene3D" id="3.40.140.10">
    <property type="entry name" value="Cytidine Deaminase, domain 2"/>
    <property type="match status" value="1"/>
</dbReference>
<keyword evidence="1" id="KW-0645">Protease</keyword>
<dbReference type="SUPFAM" id="SSF102712">
    <property type="entry name" value="JAB1/MPN domain"/>
    <property type="match status" value="1"/>
</dbReference>
<dbReference type="InterPro" id="IPR046778">
    <property type="entry name" value="UPF0758_N"/>
</dbReference>
<keyword evidence="4" id="KW-0862">Zinc</keyword>
<dbReference type="InterPro" id="IPR025657">
    <property type="entry name" value="RadC_JAB"/>
</dbReference>
<dbReference type="Proteomes" id="UP001059295">
    <property type="component" value="Chromosome"/>
</dbReference>
<dbReference type="EMBL" id="CP102294">
    <property type="protein sequence ID" value="UWN56522.1"/>
    <property type="molecule type" value="Genomic_DNA"/>
</dbReference>
<dbReference type="InterPro" id="IPR001405">
    <property type="entry name" value="UPF0758"/>
</dbReference>
<evidence type="ECO:0000259" key="7">
    <source>
        <dbReference type="PROSITE" id="PS50249"/>
    </source>
</evidence>
<evidence type="ECO:0000256" key="4">
    <source>
        <dbReference type="ARBA" id="ARBA00022833"/>
    </source>
</evidence>
<protein>
    <submittedName>
        <fullName evidence="8">DNA repair protein RadC</fullName>
    </submittedName>
</protein>
<sequence length="228" mass="25137">MEDHPLSDKQVREKLIARGASALTDTELLSILLHGSGPGGPATELAGRLLDRFEGSLARMGRCSLAELRSAESLGIARAAVLSAALELGRRLRAEQSRSLDQVQTDRDVIEMFRPLIAELPYEEFWALYLNSSNRVLDRVRISQGGVSATVVDHRLIVKRAVEKLAHAVILVHNHPSGSELPSEEDRTVTERVAQAVSLFDIALLDHIIVTSGPCYSFRNEGFFDDRD</sequence>
<evidence type="ECO:0000256" key="5">
    <source>
        <dbReference type="ARBA" id="ARBA00023049"/>
    </source>
</evidence>